<dbReference type="PANTHER" id="PTHR32305">
    <property type="match status" value="1"/>
</dbReference>
<name>A0AAN5APA9_9BACT</name>
<dbReference type="InterPro" id="IPR022385">
    <property type="entry name" value="Rhs_assc_core"/>
</dbReference>
<comment type="caution">
    <text evidence="1">The sequence shown here is derived from an EMBL/GenBank/DDBJ whole genome shotgun (WGS) entry which is preliminary data.</text>
</comment>
<evidence type="ECO:0008006" key="3">
    <source>
        <dbReference type="Google" id="ProtNLM"/>
    </source>
</evidence>
<sequence length="423" mass="46455">MAVYDQSGALKEMPIYGSQRIGMIKALDTDGQFTHGNRQYEYSNHLGNVLAVSSDKMVKAGGEGDLISASNYYPFGLRIGDRSMRTADYRYGFNGKEDDRNFSNSQLIQDYGFRLYNPAIGKFLSVDPLTKEFPWYTPYQFAGNMPIWAVDLDGLEERIVITRHLDDGSTKLSTYQYGDKGFSEIKNAMWQYTTAENKDAFWTEGWNSYTMGMGYGGYDNQYNGPSKGALYVDSYQNGDQSTISYNPHWRDNSNPDFMYSALKLWDSPAMRAYTGDGLYYEVGADMYSGAGASGSLGLFIPLHGPDFGKIALYADGGVGVGLDPASVSIGKGKAFYSGEARNFKINKQFAGNRYSGSLGVEFIGEVSLNGSLSVADDFNQKMATAGVSIGLSVPISPITGGVNYGKTTTKTITIFDNPAYDEE</sequence>
<dbReference type="RefSeq" id="WP_338239233.1">
    <property type="nucleotide sequence ID" value="NZ_BQKE01000004.1"/>
</dbReference>
<protein>
    <recommendedName>
        <fullName evidence="3">RHS repeat-associated core domain-containing protein</fullName>
    </recommendedName>
</protein>
<dbReference type="AlphaFoldDB" id="A0AAN5APA9"/>
<evidence type="ECO:0000313" key="1">
    <source>
        <dbReference type="EMBL" id="GJM64151.1"/>
    </source>
</evidence>
<gene>
    <name evidence="1" type="ORF">PEDI_47030</name>
</gene>
<dbReference type="InterPro" id="IPR050708">
    <property type="entry name" value="T6SS_VgrG/RHS"/>
</dbReference>
<dbReference type="NCBIfam" id="TIGR03696">
    <property type="entry name" value="Rhs_assc_core"/>
    <property type="match status" value="1"/>
</dbReference>
<organism evidence="1 2">
    <name type="scientific">Persicobacter diffluens</name>
    <dbReference type="NCBI Taxonomy" id="981"/>
    <lineage>
        <taxon>Bacteria</taxon>
        <taxon>Pseudomonadati</taxon>
        <taxon>Bacteroidota</taxon>
        <taxon>Cytophagia</taxon>
        <taxon>Cytophagales</taxon>
        <taxon>Persicobacteraceae</taxon>
        <taxon>Persicobacter</taxon>
    </lineage>
</organism>
<accession>A0AAN5APA9</accession>
<dbReference type="Proteomes" id="UP001310022">
    <property type="component" value="Unassembled WGS sequence"/>
</dbReference>
<evidence type="ECO:0000313" key="2">
    <source>
        <dbReference type="Proteomes" id="UP001310022"/>
    </source>
</evidence>
<dbReference type="EMBL" id="BQKE01000004">
    <property type="protein sequence ID" value="GJM64151.1"/>
    <property type="molecule type" value="Genomic_DNA"/>
</dbReference>
<proteinExistence type="predicted"/>
<dbReference type="PANTHER" id="PTHR32305:SF15">
    <property type="entry name" value="PROTEIN RHSA-RELATED"/>
    <property type="match status" value="1"/>
</dbReference>
<keyword evidence="2" id="KW-1185">Reference proteome</keyword>
<reference evidence="1 2" key="1">
    <citation type="submission" date="2021-12" db="EMBL/GenBank/DDBJ databases">
        <title>Genome sequencing of bacteria with rrn-lacking chromosome and rrn-plasmid.</title>
        <authorList>
            <person name="Anda M."/>
            <person name="Iwasaki W."/>
        </authorList>
    </citation>
    <scope>NUCLEOTIDE SEQUENCE [LARGE SCALE GENOMIC DNA]</scope>
    <source>
        <strain evidence="1 2">NBRC 15940</strain>
    </source>
</reference>
<dbReference type="Gene3D" id="2.180.10.10">
    <property type="entry name" value="RHS repeat-associated core"/>
    <property type="match status" value="1"/>
</dbReference>